<dbReference type="InterPro" id="IPR052021">
    <property type="entry name" value="Type-I_RS_S_subunit"/>
</dbReference>
<comment type="similarity">
    <text evidence="1">Belongs to the type-I restriction system S methylase family.</text>
</comment>
<keyword evidence="6" id="KW-1185">Reference proteome</keyword>
<evidence type="ECO:0000313" key="6">
    <source>
        <dbReference type="Proteomes" id="UP001597479"/>
    </source>
</evidence>
<dbReference type="InterPro" id="IPR000055">
    <property type="entry name" value="Restrct_endonuc_typeI_TRD"/>
</dbReference>
<feature type="domain" description="Type I restriction modification DNA specificity" evidence="4">
    <location>
        <begin position="222"/>
        <end position="365"/>
    </location>
</feature>
<keyword evidence="2" id="KW-0680">Restriction system</keyword>
<dbReference type="PANTHER" id="PTHR30408:SF12">
    <property type="entry name" value="TYPE I RESTRICTION ENZYME MJAVIII SPECIFICITY SUBUNIT"/>
    <property type="match status" value="1"/>
</dbReference>
<dbReference type="RefSeq" id="WP_377183784.1">
    <property type="nucleotide sequence ID" value="NZ_JBHUOG010000002.1"/>
</dbReference>
<dbReference type="Pfam" id="PF01420">
    <property type="entry name" value="Methylase_S"/>
    <property type="match status" value="2"/>
</dbReference>
<organism evidence="5 6">
    <name type="scientific">Promicromonospora vindobonensis</name>
    <dbReference type="NCBI Taxonomy" id="195748"/>
    <lineage>
        <taxon>Bacteria</taxon>
        <taxon>Bacillati</taxon>
        <taxon>Actinomycetota</taxon>
        <taxon>Actinomycetes</taxon>
        <taxon>Micrococcales</taxon>
        <taxon>Promicromonosporaceae</taxon>
        <taxon>Promicromonospora</taxon>
    </lineage>
</organism>
<evidence type="ECO:0000256" key="2">
    <source>
        <dbReference type="ARBA" id="ARBA00022747"/>
    </source>
</evidence>
<dbReference type="CDD" id="cd17256">
    <property type="entry name" value="RMtype1_S_EcoJA65PI-TRD1-CR1_like"/>
    <property type="match status" value="1"/>
</dbReference>
<dbReference type="PANTHER" id="PTHR30408">
    <property type="entry name" value="TYPE-1 RESTRICTION ENZYME ECOKI SPECIFICITY PROTEIN"/>
    <property type="match status" value="1"/>
</dbReference>
<dbReference type="Proteomes" id="UP001597479">
    <property type="component" value="Unassembled WGS sequence"/>
</dbReference>
<dbReference type="InterPro" id="IPR044946">
    <property type="entry name" value="Restrct_endonuc_typeI_TRD_sf"/>
</dbReference>
<dbReference type="SUPFAM" id="SSF116734">
    <property type="entry name" value="DNA methylase specificity domain"/>
    <property type="match status" value="2"/>
</dbReference>
<protein>
    <submittedName>
        <fullName evidence="5">Restriction endonuclease subunit S</fullName>
        <ecNumber evidence="5">3.1.21.-</ecNumber>
    </submittedName>
</protein>
<proteinExistence type="inferred from homology"/>
<sequence>MKPGWTTVTLGDVARITGHIVDPASLPGDTPYVGLEHIEKGGRLLGMSSVAAAGVKSTKVRFTQAHVLFGKLRPNLCKVTTANVAGVASTDILPLLPSDRLDQRYLLQHLRRPSVTAEIAGLTSGANLPRISPKALATVMIPLPPLGEQRRIAAVLDHVDTIRAERRASMAALERMPESVYRSMFVENSDPGWTTAQVVDVVASVKDAMRTGPFGSQLLKEEFTTEGIPVIGIENVVTNSFRWTDRRYISREKYETLKRYTVRPGDVLITIMGTNGRVAVVPESIPTAISTKHLCCITLDHDQCLPDYLRATFLWNPVARQYLAATAKGAIMAGLNMSIIKGLPLSLPPAALQREFAATVAQTDSLRAAAERHLVELDTLFASLQSRAFAGDLDVSKVALFS</sequence>
<feature type="domain" description="Type I restriction modification DNA specificity" evidence="4">
    <location>
        <begin position="4"/>
        <end position="164"/>
    </location>
</feature>
<dbReference type="GO" id="GO:0016787">
    <property type="term" value="F:hydrolase activity"/>
    <property type="evidence" value="ECO:0007669"/>
    <property type="project" value="UniProtKB-KW"/>
</dbReference>
<accession>A0ABW5VSK8</accession>
<keyword evidence="3" id="KW-0238">DNA-binding</keyword>
<dbReference type="Gene3D" id="3.90.220.20">
    <property type="entry name" value="DNA methylase specificity domains"/>
    <property type="match status" value="2"/>
</dbReference>
<dbReference type="GO" id="GO:0004519">
    <property type="term" value="F:endonuclease activity"/>
    <property type="evidence" value="ECO:0007669"/>
    <property type="project" value="UniProtKB-KW"/>
</dbReference>
<dbReference type="EC" id="3.1.21.-" evidence="5"/>
<evidence type="ECO:0000259" key="4">
    <source>
        <dbReference type="Pfam" id="PF01420"/>
    </source>
</evidence>
<comment type="caution">
    <text evidence="5">The sequence shown here is derived from an EMBL/GenBank/DDBJ whole genome shotgun (WGS) entry which is preliminary data.</text>
</comment>
<evidence type="ECO:0000256" key="3">
    <source>
        <dbReference type="ARBA" id="ARBA00023125"/>
    </source>
</evidence>
<gene>
    <name evidence="5" type="ORF">ACFS27_13505</name>
</gene>
<keyword evidence="5" id="KW-0255">Endonuclease</keyword>
<dbReference type="EMBL" id="JBHUOG010000002">
    <property type="protein sequence ID" value="MFD2794567.1"/>
    <property type="molecule type" value="Genomic_DNA"/>
</dbReference>
<evidence type="ECO:0000256" key="1">
    <source>
        <dbReference type="ARBA" id="ARBA00010923"/>
    </source>
</evidence>
<evidence type="ECO:0000313" key="5">
    <source>
        <dbReference type="EMBL" id="MFD2794567.1"/>
    </source>
</evidence>
<keyword evidence="5" id="KW-0378">Hydrolase</keyword>
<name>A0ABW5VSK8_9MICO</name>
<reference evidence="6" key="1">
    <citation type="journal article" date="2019" name="Int. J. Syst. Evol. Microbiol.">
        <title>The Global Catalogue of Microorganisms (GCM) 10K type strain sequencing project: providing services to taxonomists for standard genome sequencing and annotation.</title>
        <authorList>
            <consortium name="The Broad Institute Genomics Platform"/>
            <consortium name="The Broad Institute Genome Sequencing Center for Infectious Disease"/>
            <person name="Wu L."/>
            <person name="Ma J."/>
        </authorList>
    </citation>
    <scope>NUCLEOTIDE SEQUENCE [LARGE SCALE GENOMIC DNA]</scope>
    <source>
        <strain evidence="6">CCM 7044</strain>
    </source>
</reference>
<keyword evidence="5" id="KW-0540">Nuclease</keyword>